<dbReference type="EMBL" id="CAJOBA010003823">
    <property type="protein sequence ID" value="CAF3694099.1"/>
    <property type="molecule type" value="Genomic_DNA"/>
</dbReference>
<name>A0A8S2HWS8_9BILA</name>
<accession>A0A8S2HWS8</accession>
<comment type="caution">
    <text evidence="2">The sequence shown here is derived from an EMBL/GenBank/DDBJ whole genome shotgun (WGS) entry which is preliminary data.</text>
</comment>
<dbReference type="Proteomes" id="UP000677228">
    <property type="component" value="Unassembled WGS sequence"/>
</dbReference>
<evidence type="ECO:0000313" key="3">
    <source>
        <dbReference type="Proteomes" id="UP000682733"/>
    </source>
</evidence>
<protein>
    <submittedName>
        <fullName evidence="2">Uncharacterized protein</fullName>
    </submittedName>
</protein>
<dbReference type="EMBL" id="CAJNOK010003822">
    <property type="protein sequence ID" value="CAF0915859.1"/>
    <property type="molecule type" value="Genomic_DNA"/>
</dbReference>
<sequence>MVSFLTALIDNHNYSLDVGSMANPITSVNGPVARSTKQPKNPENTTTVTFATQVNQTNLKSSARRQDFSGVWA</sequence>
<organism evidence="2 3">
    <name type="scientific">Didymodactylos carnosus</name>
    <dbReference type="NCBI Taxonomy" id="1234261"/>
    <lineage>
        <taxon>Eukaryota</taxon>
        <taxon>Metazoa</taxon>
        <taxon>Spiralia</taxon>
        <taxon>Gnathifera</taxon>
        <taxon>Rotifera</taxon>
        <taxon>Eurotatoria</taxon>
        <taxon>Bdelloidea</taxon>
        <taxon>Philodinida</taxon>
        <taxon>Philodinidae</taxon>
        <taxon>Didymodactylos</taxon>
    </lineage>
</organism>
<evidence type="ECO:0000313" key="2">
    <source>
        <dbReference type="EMBL" id="CAF3694099.1"/>
    </source>
</evidence>
<evidence type="ECO:0000313" key="1">
    <source>
        <dbReference type="EMBL" id="CAF0915859.1"/>
    </source>
</evidence>
<dbReference type="AlphaFoldDB" id="A0A8S2HWS8"/>
<gene>
    <name evidence="1" type="ORF">OVA965_LOCUS10364</name>
    <name evidence="2" type="ORF">TMI583_LOCUS10360</name>
</gene>
<proteinExistence type="predicted"/>
<reference evidence="2" key="1">
    <citation type="submission" date="2021-02" db="EMBL/GenBank/DDBJ databases">
        <authorList>
            <person name="Nowell W R."/>
        </authorList>
    </citation>
    <scope>NUCLEOTIDE SEQUENCE</scope>
</reference>
<dbReference type="Proteomes" id="UP000682733">
    <property type="component" value="Unassembled WGS sequence"/>
</dbReference>